<accession>A0A502GHL4</accession>
<protein>
    <submittedName>
        <fullName evidence="5">PEP-CTERM system TPR-repeat protein PrsT</fullName>
    </submittedName>
</protein>
<comment type="caution">
    <text evidence="5">The sequence shown here is derived from an EMBL/GenBank/DDBJ whole genome shotgun (WGS) entry which is preliminary data.</text>
</comment>
<sequence>MIRRKALPRPLALALLAGLSAAAVPALAQPMERARAAQAKGDLRTAQIELRNAVRDDPRSTAARLALVQASIDLGDGVTAEKEARAALEIGADPVVTTAALLRAYLVQGRHADLLRDFPVPAGNPALGAQVASGRALAQLSLNQQDNAAASVAEALSFGPNVAEPHLAAAALALAKGDRPGAEAEADKALAADPNSIEALLRKGTLQMTRGAAREGAETIGRVVAIAPGNVPARLSRAEALMQLGDNAAAKQDVDAALTSQPGSAAAIYLRATLLARAGDWRGADESLQRIQPVLSSFPDGYLIQALTKRALNQTAQAEDSARRHVARRPDDVRGVKLLAAMDMEAGRPDGAAGTLTRYLSRLGPQGQADADTYDLLGRAHGAARRPREAAEALGRAAALAPQDTGVLNRLAAARLGAGDARGAVEAAEKSLALQPEQPPVRELLATASMLRGDMSGASAQLDRLGEAGRRGEAAGVTEGTLKLTKLDFVGARASYEAVLRDHPDSIGARLGLARVAAAGGRPDEAEKLLGEVLRRDPGNADALGQLGAAARPGSPRAVPARAVLEAAQAAAPGELPLTLALAEVLVRSNEGEKALALVESPALRANPRNRGPLLPMARAEALVALSRWDDAREAARAALAEDPASIEARLRLAALTLRQGDARAAESIIQEGLRSAPGDVRLQQAYVGLVKQARGLDAALAQADRLALQPTSLPAAAGLRGDLLAGENRLEDAARAYAAANEKTPNSFLALRQSAMLRNAGKVPEAAAVLRAWVARQPDDLNALQALASMDIMQRRYAEAEAGLTKLVERAPNDAVALNNLAWLVDRRGATAQAREMAERAYALSQNVDTADTLGWIVTRAGDPRLGVSLLRQSVNGREAAGRPDQAAAYRLAYALHQSGNRDEALRILTPVLANTAAFDGRPEAERLLADLKAGR</sequence>
<evidence type="ECO:0000256" key="4">
    <source>
        <dbReference type="SAM" id="SignalP"/>
    </source>
</evidence>
<proteinExistence type="predicted"/>
<evidence type="ECO:0000256" key="1">
    <source>
        <dbReference type="ARBA" id="ARBA00022737"/>
    </source>
</evidence>
<dbReference type="SUPFAM" id="SSF48452">
    <property type="entry name" value="TPR-like"/>
    <property type="match status" value="5"/>
</dbReference>
<evidence type="ECO:0000256" key="2">
    <source>
        <dbReference type="ARBA" id="ARBA00022803"/>
    </source>
</evidence>
<organism evidence="5 6">
    <name type="scientific">Muricoccus nepalensis</name>
    <dbReference type="NCBI Taxonomy" id="1854500"/>
    <lineage>
        <taxon>Bacteria</taxon>
        <taxon>Pseudomonadati</taxon>
        <taxon>Pseudomonadota</taxon>
        <taxon>Alphaproteobacteria</taxon>
        <taxon>Acetobacterales</taxon>
        <taxon>Roseomonadaceae</taxon>
        <taxon>Muricoccus</taxon>
    </lineage>
</organism>
<dbReference type="SMART" id="SM00028">
    <property type="entry name" value="TPR"/>
    <property type="match status" value="14"/>
</dbReference>
<dbReference type="AlphaFoldDB" id="A0A502GHL4"/>
<dbReference type="Proteomes" id="UP000317078">
    <property type="component" value="Unassembled WGS sequence"/>
</dbReference>
<dbReference type="Pfam" id="PF14559">
    <property type="entry name" value="TPR_19"/>
    <property type="match status" value="3"/>
</dbReference>
<keyword evidence="6" id="KW-1185">Reference proteome</keyword>
<dbReference type="InterPro" id="IPR019734">
    <property type="entry name" value="TPR_rpt"/>
</dbReference>
<dbReference type="NCBIfam" id="TIGR02917">
    <property type="entry name" value="PEP_TPR_lipo"/>
    <property type="match status" value="1"/>
</dbReference>
<feature type="signal peptide" evidence="4">
    <location>
        <begin position="1"/>
        <end position="28"/>
    </location>
</feature>
<feature type="chain" id="PRO_5021382099" evidence="4">
    <location>
        <begin position="29"/>
        <end position="937"/>
    </location>
</feature>
<dbReference type="PANTHER" id="PTHR45586:SF1">
    <property type="entry name" value="LIPOPOLYSACCHARIDE ASSEMBLY PROTEIN B"/>
    <property type="match status" value="1"/>
</dbReference>
<dbReference type="OrthoDB" id="7259535at2"/>
<keyword evidence="2 3" id="KW-0802">TPR repeat</keyword>
<dbReference type="Pfam" id="PF13432">
    <property type="entry name" value="TPR_16"/>
    <property type="match status" value="2"/>
</dbReference>
<dbReference type="Gene3D" id="1.25.40.10">
    <property type="entry name" value="Tetratricopeptide repeat domain"/>
    <property type="match status" value="4"/>
</dbReference>
<dbReference type="InterPro" id="IPR011990">
    <property type="entry name" value="TPR-like_helical_dom_sf"/>
</dbReference>
<evidence type="ECO:0000313" key="5">
    <source>
        <dbReference type="EMBL" id="TPG61078.1"/>
    </source>
</evidence>
<gene>
    <name evidence="5" type="primary">prsT</name>
    <name evidence="5" type="ORF">EAH89_00465</name>
</gene>
<dbReference type="PROSITE" id="PS50005">
    <property type="entry name" value="TPR"/>
    <property type="match status" value="1"/>
</dbReference>
<dbReference type="RefSeq" id="WP_140880806.1">
    <property type="nucleotide sequence ID" value="NZ_RCZP01000001.1"/>
</dbReference>
<feature type="repeat" description="TPR" evidence="3">
    <location>
        <begin position="371"/>
        <end position="404"/>
    </location>
</feature>
<keyword evidence="4" id="KW-0732">Signal</keyword>
<dbReference type="InterPro" id="IPR014266">
    <property type="entry name" value="PEP-CTERM_TPR_PrsT"/>
</dbReference>
<keyword evidence="1" id="KW-0677">Repeat</keyword>
<name>A0A502GHL4_9PROT</name>
<dbReference type="PANTHER" id="PTHR45586">
    <property type="entry name" value="TPR REPEAT-CONTAINING PROTEIN PA4667"/>
    <property type="match status" value="1"/>
</dbReference>
<reference evidence="5 6" key="1">
    <citation type="journal article" date="2019" name="Environ. Microbiol.">
        <title>Species interactions and distinct microbial communities in high Arctic permafrost affected cryosols are associated with the CH4 and CO2 gas fluxes.</title>
        <authorList>
            <person name="Altshuler I."/>
            <person name="Hamel J."/>
            <person name="Turney S."/>
            <person name="Magnuson E."/>
            <person name="Levesque R."/>
            <person name="Greer C."/>
            <person name="Whyte L.G."/>
        </authorList>
    </citation>
    <scope>NUCLEOTIDE SEQUENCE [LARGE SCALE GENOMIC DNA]</scope>
    <source>
        <strain evidence="5 6">S9.3B</strain>
    </source>
</reference>
<dbReference type="InterPro" id="IPR051012">
    <property type="entry name" value="CellSynth/LPSAsmb/PSIAsmb"/>
</dbReference>
<evidence type="ECO:0000256" key="3">
    <source>
        <dbReference type="PROSITE-ProRule" id="PRU00339"/>
    </source>
</evidence>
<dbReference type="EMBL" id="RCZP01000001">
    <property type="protein sequence ID" value="TPG61078.1"/>
    <property type="molecule type" value="Genomic_DNA"/>
</dbReference>
<evidence type="ECO:0000313" key="6">
    <source>
        <dbReference type="Proteomes" id="UP000317078"/>
    </source>
</evidence>